<keyword evidence="3" id="KW-1185">Reference proteome</keyword>
<sequence>MSAGGGSAPGGGPEALRTARTGELSATAGRHPDAVGARRTTESSHHHGEADLARGLVDLAVTAADGRPAGEVLPTAVRHPATSVLLAADLAAILDPGTPAFQHLPRLPEEIR</sequence>
<feature type="compositionally biased region" description="Gly residues" evidence="1">
    <location>
        <begin position="1"/>
        <end position="13"/>
    </location>
</feature>
<evidence type="ECO:0000313" key="3">
    <source>
        <dbReference type="Proteomes" id="UP000198680"/>
    </source>
</evidence>
<gene>
    <name evidence="2" type="ORF">SAMN05660642_02669</name>
</gene>
<organism evidence="2 3">
    <name type="scientific">Geodermatophilus siccatus</name>
    <dbReference type="NCBI Taxonomy" id="1137991"/>
    <lineage>
        <taxon>Bacteria</taxon>
        <taxon>Bacillati</taxon>
        <taxon>Actinomycetota</taxon>
        <taxon>Actinomycetes</taxon>
        <taxon>Geodermatophilales</taxon>
        <taxon>Geodermatophilaceae</taxon>
        <taxon>Geodermatophilus</taxon>
    </lineage>
</organism>
<evidence type="ECO:0000256" key="1">
    <source>
        <dbReference type="SAM" id="MobiDB-lite"/>
    </source>
</evidence>
<feature type="compositionally biased region" description="Basic and acidic residues" evidence="1">
    <location>
        <begin position="39"/>
        <end position="51"/>
    </location>
</feature>
<dbReference type="AlphaFoldDB" id="A0A1G9TWL4"/>
<accession>A0A1G9TWL4</accession>
<dbReference type="EMBL" id="FNHE01000006">
    <property type="protein sequence ID" value="SDM51794.1"/>
    <property type="molecule type" value="Genomic_DNA"/>
</dbReference>
<evidence type="ECO:0000313" key="2">
    <source>
        <dbReference type="EMBL" id="SDM51794.1"/>
    </source>
</evidence>
<feature type="region of interest" description="Disordered" evidence="1">
    <location>
        <begin position="1"/>
        <end position="51"/>
    </location>
</feature>
<protein>
    <submittedName>
        <fullName evidence="2">Uncharacterized protein</fullName>
    </submittedName>
</protein>
<name>A0A1G9TWL4_9ACTN</name>
<dbReference type="Proteomes" id="UP000198680">
    <property type="component" value="Unassembled WGS sequence"/>
</dbReference>
<dbReference type="STRING" id="1137991.SAMN05660642_02669"/>
<reference evidence="3" key="1">
    <citation type="submission" date="2016-10" db="EMBL/GenBank/DDBJ databases">
        <authorList>
            <person name="Varghese N."/>
            <person name="Submissions S."/>
        </authorList>
    </citation>
    <scope>NUCLEOTIDE SEQUENCE [LARGE SCALE GENOMIC DNA]</scope>
    <source>
        <strain evidence="3">DSM 45419</strain>
    </source>
</reference>
<proteinExistence type="predicted"/>